<dbReference type="Gene3D" id="3.20.20.20">
    <property type="entry name" value="Dihydropteroate synthase-like"/>
    <property type="match status" value="1"/>
</dbReference>
<reference evidence="10" key="1">
    <citation type="submission" date="2020-07" db="EMBL/GenBank/DDBJ databases">
        <title>Huge and variable diversity of episymbiotic CPR bacteria and DPANN archaea in groundwater ecosystems.</title>
        <authorList>
            <person name="He C.Y."/>
            <person name="Keren R."/>
            <person name="Whittaker M."/>
            <person name="Farag I.F."/>
            <person name="Doudna J."/>
            <person name="Cate J.H.D."/>
            <person name="Banfield J.F."/>
        </authorList>
    </citation>
    <scope>NUCLEOTIDE SEQUENCE</scope>
    <source>
        <strain evidence="10">NC_groundwater_973_Pr1_S-0.2um_54_13</strain>
    </source>
</reference>
<dbReference type="PROSITE" id="PS50972">
    <property type="entry name" value="PTERIN_BINDING"/>
    <property type="match status" value="1"/>
</dbReference>
<protein>
    <recommendedName>
        <fullName evidence="4">dihydropteroate synthase</fullName>
        <ecNumber evidence="4">2.5.1.15</ecNumber>
    </recommendedName>
</protein>
<dbReference type="GO" id="GO:0005829">
    <property type="term" value="C:cytosol"/>
    <property type="evidence" value="ECO:0007669"/>
    <property type="project" value="TreeGrafter"/>
</dbReference>
<evidence type="ECO:0000256" key="8">
    <source>
        <dbReference type="ARBA" id="ARBA00022909"/>
    </source>
</evidence>
<evidence type="ECO:0000256" key="7">
    <source>
        <dbReference type="ARBA" id="ARBA00022842"/>
    </source>
</evidence>
<dbReference type="PROSITE" id="PS00793">
    <property type="entry name" value="DHPS_2"/>
    <property type="match status" value="1"/>
</dbReference>
<organism evidence="10 11">
    <name type="scientific">Candidatus Sungiibacteriota bacterium</name>
    <dbReference type="NCBI Taxonomy" id="2750080"/>
    <lineage>
        <taxon>Bacteria</taxon>
        <taxon>Candidatus Sungiibacteriota</taxon>
    </lineage>
</organism>
<sequence>MTFWHHIGLPRGRMLAVGRRTLVVGTLNVTPDSFYDGGRFFPDAQKAIARLGEILYQGANIVDIGGESTRPGSVPISAEEELARVIPVINAARKRFGPAPVISIDTCKSEVASRALEAGGDMINCLGGTLFDQSVARVAAESGCPIVIYHIRGSPRTMQEGEIMYEDIIGDIKKFFEEQIAFLIKSGARKEQCIIDPGIGFGKTVAQNLEIIRRLGEFKTLGLPIMIDVSRKGHLGVILKDAFGMSEIPPPEERLEAGLAETAVAVMNGAGMVRTHDVFETRKFLAVIDAVRQA</sequence>
<dbReference type="GO" id="GO:0004156">
    <property type="term" value="F:dihydropteroate synthase activity"/>
    <property type="evidence" value="ECO:0007669"/>
    <property type="project" value="UniProtKB-EC"/>
</dbReference>
<dbReference type="InterPro" id="IPR045031">
    <property type="entry name" value="DHP_synth-like"/>
</dbReference>
<feature type="domain" description="Pterin-binding" evidence="9">
    <location>
        <begin position="21"/>
        <end position="286"/>
    </location>
</feature>
<proteinExistence type="predicted"/>
<dbReference type="EC" id="2.5.1.15" evidence="4"/>
<dbReference type="InterPro" id="IPR000489">
    <property type="entry name" value="Pterin-binding_dom"/>
</dbReference>
<dbReference type="EMBL" id="JACQCR010000012">
    <property type="protein sequence ID" value="MBI3630824.1"/>
    <property type="molecule type" value="Genomic_DNA"/>
</dbReference>
<dbReference type="PANTHER" id="PTHR20941">
    <property type="entry name" value="FOLATE SYNTHESIS PROTEINS"/>
    <property type="match status" value="1"/>
</dbReference>
<gene>
    <name evidence="10" type="primary">folP</name>
    <name evidence="10" type="ORF">HY221_00605</name>
</gene>
<dbReference type="PANTHER" id="PTHR20941:SF1">
    <property type="entry name" value="FOLIC ACID SYNTHESIS PROTEIN FOL1"/>
    <property type="match status" value="1"/>
</dbReference>
<dbReference type="InterPro" id="IPR011005">
    <property type="entry name" value="Dihydropteroate_synth-like_sf"/>
</dbReference>
<evidence type="ECO:0000313" key="10">
    <source>
        <dbReference type="EMBL" id="MBI3630824.1"/>
    </source>
</evidence>
<evidence type="ECO:0000256" key="5">
    <source>
        <dbReference type="ARBA" id="ARBA00022679"/>
    </source>
</evidence>
<comment type="catalytic activity">
    <reaction evidence="1">
        <text>(7,8-dihydropterin-6-yl)methyl diphosphate + 4-aminobenzoate = 7,8-dihydropteroate + diphosphate</text>
        <dbReference type="Rhea" id="RHEA:19949"/>
        <dbReference type="ChEBI" id="CHEBI:17836"/>
        <dbReference type="ChEBI" id="CHEBI:17839"/>
        <dbReference type="ChEBI" id="CHEBI:33019"/>
        <dbReference type="ChEBI" id="CHEBI:72950"/>
        <dbReference type="EC" id="2.5.1.15"/>
    </reaction>
</comment>
<evidence type="ECO:0000259" key="9">
    <source>
        <dbReference type="PROSITE" id="PS50972"/>
    </source>
</evidence>
<dbReference type="SUPFAM" id="SSF51717">
    <property type="entry name" value="Dihydropteroate synthetase-like"/>
    <property type="match status" value="1"/>
</dbReference>
<dbReference type="GO" id="GO:0046872">
    <property type="term" value="F:metal ion binding"/>
    <property type="evidence" value="ECO:0007669"/>
    <property type="project" value="UniProtKB-KW"/>
</dbReference>
<dbReference type="Pfam" id="PF00809">
    <property type="entry name" value="Pterin_bind"/>
    <property type="match status" value="1"/>
</dbReference>
<dbReference type="GO" id="GO:0046656">
    <property type="term" value="P:folic acid biosynthetic process"/>
    <property type="evidence" value="ECO:0007669"/>
    <property type="project" value="UniProtKB-KW"/>
</dbReference>
<dbReference type="InterPro" id="IPR006390">
    <property type="entry name" value="DHP_synth_dom"/>
</dbReference>
<keyword evidence="5 10" id="KW-0808">Transferase</keyword>
<dbReference type="CDD" id="cd00739">
    <property type="entry name" value="DHPS"/>
    <property type="match status" value="1"/>
</dbReference>
<keyword evidence="6" id="KW-0479">Metal-binding</keyword>
<evidence type="ECO:0000256" key="2">
    <source>
        <dbReference type="ARBA" id="ARBA00001946"/>
    </source>
</evidence>
<evidence type="ECO:0000313" key="11">
    <source>
        <dbReference type="Proteomes" id="UP000753196"/>
    </source>
</evidence>
<keyword evidence="8" id="KW-0289">Folate biosynthesis</keyword>
<dbReference type="GO" id="GO:0046654">
    <property type="term" value="P:tetrahydrofolate biosynthetic process"/>
    <property type="evidence" value="ECO:0007669"/>
    <property type="project" value="TreeGrafter"/>
</dbReference>
<dbReference type="AlphaFoldDB" id="A0A932VRL7"/>
<comment type="caution">
    <text evidence="10">The sequence shown here is derived from an EMBL/GenBank/DDBJ whole genome shotgun (WGS) entry which is preliminary data.</text>
</comment>
<comment type="cofactor">
    <cofactor evidence="2">
        <name>Mg(2+)</name>
        <dbReference type="ChEBI" id="CHEBI:18420"/>
    </cofactor>
</comment>
<dbReference type="Proteomes" id="UP000753196">
    <property type="component" value="Unassembled WGS sequence"/>
</dbReference>
<keyword evidence="7" id="KW-0460">Magnesium</keyword>
<comment type="pathway">
    <text evidence="3">Cofactor biosynthesis; tetrahydrofolate biosynthesis; 7,8-dihydrofolate from 2-amino-4-hydroxy-6-hydroxymethyl-7,8-dihydropteridine diphosphate and 4-aminobenzoate: step 1/2.</text>
</comment>
<dbReference type="NCBIfam" id="TIGR01496">
    <property type="entry name" value="DHPS"/>
    <property type="match status" value="1"/>
</dbReference>
<name>A0A932VRL7_9BACT</name>
<evidence type="ECO:0000256" key="4">
    <source>
        <dbReference type="ARBA" id="ARBA00012458"/>
    </source>
</evidence>
<evidence type="ECO:0000256" key="1">
    <source>
        <dbReference type="ARBA" id="ARBA00000012"/>
    </source>
</evidence>
<accession>A0A932VRL7</accession>
<evidence type="ECO:0000256" key="3">
    <source>
        <dbReference type="ARBA" id="ARBA00004763"/>
    </source>
</evidence>
<evidence type="ECO:0000256" key="6">
    <source>
        <dbReference type="ARBA" id="ARBA00022723"/>
    </source>
</evidence>